<name>A0ABY6GJ64_9PROT</name>
<keyword evidence="2" id="KW-0732">Signal</keyword>
<feature type="chain" id="PRO_5047076447" evidence="2">
    <location>
        <begin position="24"/>
        <end position="104"/>
    </location>
</feature>
<dbReference type="Proteomes" id="UP001163831">
    <property type="component" value="Chromosome"/>
</dbReference>
<sequence length="104" mass="11400">MLKRLFASSLALSLLVAPMAVQAKTCRDADTGRYVKCVKKKPVRCRDEKTGRFVKCTTPHPTKCRDDKGRFTACTTEGTMTTTPSLDKATSPVMPDVPQPAMAH</sequence>
<keyword evidence="4" id="KW-1185">Reference proteome</keyword>
<gene>
    <name evidence="3" type="ORF">N5W20_01450</name>
</gene>
<evidence type="ECO:0000313" key="4">
    <source>
        <dbReference type="Proteomes" id="UP001163831"/>
    </source>
</evidence>
<protein>
    <submittedName>
        <fullName evidence="3">Uncharacterized protein</fullName>
    </submittedName>
</protein>
<dbReference type="RefSeq" id="WP_319807166.1">
    <property type="nucleotide sequence ID" value="NZ_CP107052.1"/>
</dbReference>
<evidence type="ECO:0000313" key="3">
    <source>
        <dbReference type="EMBL" id="UYH51573.1"/>
    </source>
</evidence>
<dbReference type="EMBL" id="CP107052">
    <property type="protein sequence ID" value="UYH51573.1"/>
    <property type="molecule type" value="Genomic_DNA"/>
</dbReference>
<proteinExistence type="predicted"/>
<accession>A0ABY6GJ64</accession>
<organism evidence="3 4">
    <name type="scientific">Candidatus Kirkpatrickella diaphorinae</name>
    <dbReference type="NCBI Taxonomy" id="2984322"/>
    <lineage>
        <taxon>Bacteria</taxon>
        <taxon>Pseudomonadati</taxon>
        <taxon>Pseudomonadota</taxon>
        <taxon>Alphaproteobacteria</taxon>
        <taxon>Acetobacterales</taxon>
        <taxon>Acetobacteraceae</taxon>
        <taxon>Candidatus Kirkpatrickella</taxon>
    </lineage>
</organism>
<reference evidence="3" key="1">
    <citation type="submission" date="2022-10" db="EMBL/GenBank/DDBJ databases">
        <title>Candidatus Kirkpatrella diaphorinas gen. nov., sp. nov., an uncultured endosymbiont identified in a population of Diaphorina citri from Hawaii.</title>
        <authorList>
            <person name="Henry E.M."/>
            <person name="Carlson C.R."/>
            <person name="Kuo Y.-W."/>
        </authorList>
    </citation>
    <scope>NUCLEOTIDE SEQUENCE</scope>
    <source>
        <strain evidence="3">CADCRV1</strain>
    </source>
</reference>
<feature type="signal peptide" evidence="2">
    <location>
        <begin position="1"/>
        <end position="23"/>
    </location>
</feature>
<evidence type="ECO:0000256" key="1">
    <source>
        <dbReference type="SAM" id="MobiDB-lite"/>
    </source>
</evidence>
<feature type="region of interest" description="Disordered" evidence="1">
    <location>
        <begin position="76"/>
        <end position="104"/>
    </location>
</feature>
<evidence type="ECO:0000256" key="2">
    <source>
        <dbReference type="SAM" id="SignalP"/>
    </source>
</evidence>